<dbReference type="PANTHER" id="PTHR16166">
    <property type="entry name" value="VACUOLAR PROTEIN SORTING-ASSOCIATED PROTEIN VPS13"/>
    <property type="match status" value="1"/>
</dbReference>
<dbReference type="InterPro" id="IPR010482">
    <property type="entry name" value="TECPR1-like_DysF"/>
</dbReference>
<comment type="caution">
    <text evidence="5">The sequence shown here is derived from an EMBL/GenBank/DDBJ whole genome shotgun (WGS) entry which is preliminary data.</text>
</comment>
<evidence type="ECO:0000256" key="2">
    <source>
        <dbReference type="ARBA" id="ARBA00022448"/>
    </source>
</evidence>
<dbReference type="GO" id="GO:0045053">
    <property type="term" value="P:protein retention in Golgi apparatus"/>
    <property type="evidence" value="ECO:0007669"/>
    <property type="project" value="TreeGrafter"/>
</dbReference>
<feature type="domain" description="Peroxin/Ferlin" evidence="4">
    <location>
        <begin position="3337"/>
        <end position="3376"/>
    </location>
</feature>
<dbReference type="EMBL" id="SIDB01000009">
    <property type="protein sequence ID" value="KAI3428126.1"/>
    <property type="molecule type" value="Genomic_DNA"/>
</dbReference>
<feature type="compositionally biased region" description="Low complexity" evidence="3">
    <location>
        <begin position="3002"/>
        <end position="3012"/>
    </location>
</feature>
<dbReference type="InterPro" id="IPR009291">
    <property type="entry name" value="Vps62"/>
</dbReference>
<feature type="region of interest" description="Disordered" evidence="3">
    <location>
        <begin position="3002"/>
        <end position="3025"/>
    </location>
</feature>
<proteinExistence type="inferred from homology"/>
<dbReference type="GO" id="GO:0098588">
    <property type="term" value="C:bounding membrane of organelle"/>
    <property type="evidence" value="ECO:0007669"/>
    <property type="project" value="UniProtKB-ARBA"/>
</dbReference>
<organism evidence="5 6">
    <name type="scientific">Chlorella vulgaris</name>
    <name type="common">Green alga</name>
    <dbReference type="NCBI Taxonomy" id="3077"/>
    <lineage>
        <taxon>Eukaryota</taxon>
        <taxon>Viridiplantae</taxon>
        <taxon>Chlorophyta</taxon>
        <taxon>core chlorophytes</taxon>
        <taxon>Trebouxiophyceae</taxon>
        <taxon>Chlorellales</taxon>
        <taxon>Chlorellaceae</taxon>
        <taxon>Chlorella clade</taxon>
        <taxon>Chlorella</taxon>
    </lineage>
</organism>
<sequence length="5155" mass="549907">MFEGYVVYYLNQYLGKYVDGIDQKSLSLSIYKGDVVLRNLQLKADALEGLDLPVTVRAGLLGSLTLKVPWSSLGTVPVEAKIDRLYLLASPKTEEERGKGVKTEEELEPAFQAAKKARVEAQEKHWVQEMEAMAEQQEKMAASAEGKDKGKGGVGGMFKAVIDTVIGNLQLSISNVHIRYEDALTNPEHPFACGITLDRISGYTVDEEGREAFITNNPLKMLRKALLLRRMSVYFDTDAEFWQPIGGANWHELAPPEWDEWFQPGIGVDHERDGTARHRQYVLQPVDGNALYTRHGYFKGAKEGEPLVDIDFQLDVVALRLSQWQYQSYHLLLSEVSSFTARLAHIAYRPLLRPAAGKPARLWWRYAIKAVQQQRAARKLSWNQAISYAQMRVEYVPAYAAYLRSRDMRAAEELRPPKVPQAVQDMDLALPEKTILMFRRLAHAKYQRERRRKAAQVAAESKAKAANSWMGWLRGASATPQSQLVPGAQDAAPELTPEEYSRLVELVTEQEQGLRDGSETPFTMLTRVGARVGSASAVLVGADDTRVLRGGLEGIHLTLAKYPETVQIDLGVAAMGVESPEGTFLRTGAQMHRLRSDTDLSDELEAGANSKNQRALVIAFVQKPQDGSADALLDVILTPSYVYYSATAIDRVVNFFKTPDELDFSTLSAQATTQLERARRLASQYAAAALQSRPKLKLHLQLDAPKVAIPAVDAKGRATLALDFGRFVIESDFKTQGTLPAEEAALYECVRLNVANVSAYVVDGEFDWQKRDDADAGQLLIPLLERTGMDIALQAARFLDPKYPVVRLQPTIPRLHFYLSPGRIARLLRVVRAAFPSAEDPAGGVPVTAAGAQELWREHADHQGDVKVLTWGGIGRTALSWCPRFGIIYQGKLYLYEGSKAGAKLAAAESVWTDRRVMRVPPDSIGGVEHVVALCPEGQDLARIAESTSCVLLRLESQQTADKWYRSLQQAQQSMQELAADGAAMLPPDWEEASSTVSGPDAEESAAALASTQAPLQGSQAAPAGQAPSIVVQVEAQLGELAIFGSGREPSPWWPPEEEVEVPETATGDRLGGHPVGMVNVDGEVALIVLRASGGTCRLTYGAPGMTVHTALGSLEVEDLLVGARCPKNRFLASSIAGVEPVGDDVFFDAEDRLASGGSQSPRGGLSPAGSTSLSTRGPLTSGAVTAQDLAEFTFKMRQPGSSEYEGVDTSLDVSLSSLYFYCNRPTVAALITMGLDVSAAASSDTAEEPETEAGLETGEASEAGEATGDAESEVPTQVSPEIPGAAAVASAVVEGVMAGLGVEETVDQGQLLGALEGDRSMFRLTACLGTLQVLMNYEGSACATLSQASVDDFTFSLDVKPDTSMHIKSTLGNVRAVDCTLPVDHPYHLACGLRSGSSTSLVSLNFSSFPPSHPHPAVPAGLQYYTLQAQLSELQLVFLYRFLQENLTYISTMLAMRPPPLESEASPAPNQSAQLQSAVSGQSGLGAAAGDAGAPSEGVAGQVQVPLQPTVLLLDVKASAPIICLPRHSGSMDSVEVDLGKLSLKTTSILSQSVTTSKQALLVEAVSLCFSGVGCSMVQDGKRGNNVFQNAESGWQLRWRRPLQLELRGDLPTFDLSLEVPFLKASLTDHEFQLITSVASDNFAEEPEVPAGADWITDHYQAILLEQQQALLEATQLEQQQQLELMSGDLEASHRAASGPAVPGATAAAKNDKSPSKVRVVVSLGEVELELHRHLEGLPHPLPLARFTVASFWVAYRNSEEGSMFVAVNVPRVEARDLRPEVPVEQSLVISSGHKASFLMLDWAAGPGMTHQALGMTLQKPLLVAELSFLLAITQFVVPTFAFVKDRPIPWVTHDVALSGTALAAERDLYLCPAVRLLADSPGVTAFEYQGNGHRLVLPDKGNLDEPLPLILVGSGCTLRLRNVKVVNAASLAVCLQLAPGAQLLATPEDGVELVDNVDADAELARQLAGSPTASSAISGSMLRTLSPRKPLPRLDTPASEQSASARRRSLQLAPAMSSQPSGAPQATLQPKTIEMVVSAVGLGLQFVHLDSKGSQARLAGSAPGSAAGSRHGSVQDLQAHGAAQAAAAQPGALQVPPLSARRPDPSGRAVQLLSASLDLSLALKIEDDVQSGHVEVQGLRAETRFVSDAAARLAHWDQSGMDRKRKMQGTRESSVLDPCRLVLDFKLASGGTGLDATPACTDIKLDTSELRLTLSPDVLELGSALASSALAPLMQPKPDAPLTSCTQFERVWSFDPAHLFAGQQSGVLAVSLAVTGAEGGVTVWRAKTPTGYGVTGDIVTPGTTQPTFEVLVVAVNSGLAAFPTSYVKLWTGGGGTIWRPQPPPGYVAAGDLFSVGDERPELSAMVCLHERTVVSCSPGERLTLPPQLPHAPAVTAQAAASLPHVELWCMDNSLGSFWAATSQHRVPPGGFDLRSPLGITPAALLAMGAVSEHSTSWATIGQVQKGGEAQQAAIAADARQETAQDVLPPPVTGLEKRQDARQMFKTFESSRRELRTEAVARLVTPSVVDFRRIWDWEGDSASPCPEGYSIWRPLPPAGYVSVGDCMMKGHDPPPAVCVVQDTSATEGLAQEQGQPLVKGPRGFEPVWEDSTSYADSRLVLWTPIPYPGYVAMGCVATMGTVPPPRTCVKCLRADAACKASLGRTPLWLVRKESRSLPPLAAWTVDDKLRTFAVTAAPADGNPPPPKDVWKLRQPSSEEAPPAQQAATGVNVVVKAAQASVLLQDPFHIPLLEVCLGAVEAGVRGASQQVVQAYLGFKLGVWGYNGAVRFWEPVLEPWDVIAQCAANQGTRMASGIEPGINVSIKTSNDCVYSTLAYSSVSSALAAYSDWQQLHAGGGEGALGLRSLLAMGEGSAMHVQVDNRLGVEAAMELDFGDRLDLVTLGPGSTTPVVKPLPSFPLRQDSAVVSADALPHNLLLLDIQQATCAFAAAAGAAAAASTDAGAPSEAMGAASKSGSSGNGGTEQGRQIYCTVHLGDAGSTAGASASPASRSDTRGGSSSKGFRLSADAPVRTRALALGDGGVVAWQERLILALPMRLGRGEQVLVCEVWDAAARGGRGASLGRGTLSVPVRSLQHRQQQDAELTWQAGGRAGEVSVQLQLSYMLQVQWPATKLAASVDKEGTADLSTAGQRALSLSSQPGAWAVIPAFGQNKAKAGTTASKSSGSVGSTAASASVTPIKIGKEGLVVESSVANGTRREVLRALCQLVNRTELTLEACLVDVEDGDWNMVPSRSGTITGTFSADSVEEEVLENERFARGGGGSQWSAGNLQAGEDPRHYEFALQQADSFPQVDPPSGWEWESSWQIDHGPTTDGDGWAYGPDFKRLHFPPPAGSHKPSQSDYVRRRRWVRRRRRVGGSQSSFPVASAVASAASRAMTALGGQQSRDAEHFVVKERQVLGQAAPGEALPLPLGWSAPGKQLQLRPVLSASPNAEGKVGDASAAGQEDTQLPAGDQREEAAEGQLRREAVHDWSRGTSNGQHTIALDSLDEGITRLVCCRSKHNTPMGSASELEVNDLWFSLSVDSDILAGSKQSKPLTDWRVVVTAPLRLTNQLPVTGSLLVWEQQQASSQEIVGRQTVQVPSGETVSIHTVDMRKVVSFSFYPEGYDWVEPTPAILSEGCSGRSRASKPLPDRFRLQRASASVPVEVFIHRTIELGTWLLDATEELDPGTAAAMGVPLAVALLSPLWVVNATSLAIDAAIVAMEEAPPIKQAAAGPLRAGASRRQAGKSLRDASLLKIVNTDSGDPAQRAEYRGRRFVGPSSMELLSYPLPSYLAQQMSHQQLPAGTSAEQQAQRQRQQRRQQYGVRLRVAGSGWTPAMALDAAELSAAAAGAGAGGAAAQQQQEGDLQAARPVLIRALCREFSVVHEVVMRLEVTAFGTSQMLRLEPHVVISNRTSVPLQLLQSRLELVGVRPGGAPPAGGRPSGAVVALGGTSFSQTSRNINAAPMASGGSFLVRPSMASQSSVWQGRSDDSTVSSHPVESITPSLAAESFTTRASSWEAVPASLLSGASPLVQMSASSFREQQERGAVLDLPDGASSVPLPLSAGLPSRSISFRCVPPPEYAAAAAADSLPLWSRPVTVQEGVETQLHVLVPVVPADEQEEQQARPGAEARAAGDAAHLTASAATAAQGTGIAARARATGSAAAVPSVAILRLSVHRRGPGALHIVLESMHSEPPYVLENRTRFPLQYRQAHVPAAPFHTLEPHSATGYVWEYSTIDAPLELEMQEAAGSGVSRIYALDAPQERDGESTPEARNQPLPLSALPNQCSVRVAFWQQVLTSPTGVQPIPGEATGVLGRGGIDRVLLLAPGHEPLLTDGAKSLQPAHSDISVSFQLPGLEVSVVDNQSRELLLLTATDLHASVAFGSNPATAYKSVRFSVQRLQLDDMLPGTPFPVVLAAAPQQPGKQGGQPMLAVTVTSVVGGPRGRSYMPLVAVRWPVVVQLAISEGLVWSVQELVQRLQANLAGAGEGGAAVAAADVPVRIRLLTVDSLKTQISFQGDPFSRPRDLTGGLLSSIIDLANFQAAPISLQGLSESDLNMLQSALTSTITHHIRSQLFYVTLSLMRNFGLMGGTSRALGALSAAVSKLATGGKSAAAEQDAKQKRNITDVGDGVLEGAGAIGSSMLRGFRGLIEKPLQGAKKAGVEGAVMGIGKGLIGAVANPVSGMLDALSATAEGFDATFGKTKEQLLVVDRRRPARLITGEGKLLPLVRDGSTMESRTDEIGQALLRNTLLTAPDALRRKRTGSVATEAYEDHFMLPDDRVLLLTSASILLVHAPGFTQLEKAAEIGAIHVSDVAPGEVVWSVRWDDVLTFELRWSREMHYPDRVVVHRKGTPGWQEEESLAHEIRCFEDTPQAPQVKLEAQKVLRKYYLDPLRRNQMWSQRHDSRGALPSGTTRDQLPLHMPCLDFVLTWHTNLKKQPVVSFWKPLPPAGYRAVGDVLALGLEPPAAPVPCFRDDAGLHIRASKEQAEGEPPLSMRPKEFSLIWRHNGKRPVTVWMPVAPPSYTAVGAVVRGEPEAPATEDYLCIRSDLTAPTLTFNSAIWKYDPLPALQAAAAQLASGSRSLAQLPRQAKAHHPETWKVSIWQVDNRMGTFIAMRSHEPPPAGVPRTIVSIEERAASRLPSSGPTAPSF</sequence>
<dbReference type="GO" id="GO:0005737">
    <property type="term" value="C:cytoplasm"/>
    <property type="evidence" value="ECO:0007669"/>
    <property type="project" value="UniProtKB-ARBA"/>
</dbReference>
<feature type="compositionally biased region" description="Low complexity" evidence="3">
    <location>
        <begin position="1255"/>
        <end position="1270"/>
    </location>
</feature>
<feature type="compositionally biased region" description="Low complexity" evidence="3">
    <location>
        <begin position="2061"/>
        <end position="2100"/>
    </location>
</feature>
<evidence type="ECO:0000313" key="6">
    <source>
        <dbReference type="Proteomes" id="UP001055712"/>
    </source>
</evidence>
<feature type="compositionally biased region" description="Polar residues" evidence="3">
    <location>
        <begin position="3800"/>
        <end position="3811"/>
    </location>
</feature>
<evidence type="ECO:0000313" key="5">
    <source>
        <dbReference type="EMBL" id="KAI3428126.1"/>
    </source>
</evidence>
<feature type="compositionally biased region" description="Polar residues" evidence="3">
    <location>
        <begin position="2018"/>
        <end position="2029"/>
    </location>
</feature>
<dbReference type="Pfam" id="PF12624">
    <property type="entry name" value="VPS13_N"/>
    <property type="match status" value="1"/>
</dbReference>
<accession>A0A9D4YV47</accession>
<feature type="compositionally biased region" description="Low complexity" evidence="3">
    <location>
        <begin position="1999"/>
        <end position="2017"/>
    </location>
</feature>
<dbReference type="SMART" id="SM00694">
    <property type="entry name" value="DysFC"/>
    <property type="match status" value="1"/>
</dbReference>
<feature type="region of interest" description="Disordered" evidence="3">
    <location>
        <begin position="1975"/>
        <end position="2029"/>
    </location>
</feature>
<reference evidence="5" key="2">
    <citation type="submission" date="2020-11" db="EMBL/GenBank/DDBJ databases">
        <authorList>
            <person name="Cecchin M."/>
            <person name="Marcolungo L."/>
            <person name="Rossato M."/>
            <person name="Girolomoni L."/>
            <person name="Cosentino E."/>
            <person name="Cuine S."/>
            <person name="Li-Beisson Y."/>
            <person name="Delledonne M."/>
            <person name="Ballottari M."/>
        </authorList>
    </citation>
    <scope>NUCLEOTIDE SEQUENCE</scope>
    <source>
        <strain evidence="5">211/11P</strain>
        <tissue evidence="5">Whole cell</tissue>
    </source>
</reference>
<feature type="region of interest" description="Disordered" evidence="3">
    <location>
        <begin position="1242"/>
        <end position="1277"/>
    </location>
</feature>
<keyword evidence="6" id="KW-1185">Reference proteome</keyword>
<dbReference type="GO" id="GO:0006623">
    <property type="term" value="P:protein targeting to vacuole"/>
    <property type="evidence" value="ECO:0007669"/>
    <property type="project" value="TreeGrafter"/>
</dbReference>
<reference evidence="5" key="1">
    <citation type="journal article" date="2019" name="Plant J.">
        <title>Chlorella vulgaris genome assembly and annotation reveals the molecular basis for metabolic acclimation to high light conditions.</title>
        <authorList>
            <person name="Cecchin M."/>
            <person name="Marcolungo L."/>
            <person name="Rossato M."/>
            <person name="Girolomoni L."/>
            <person name="Cosentino E."/>
            <person name="Cuine S."/>
            <person name="Li-Beisson Y."/>
            <person name="Delledonne M."/>
            <person name="Ballottari M."/>
        </authorList>
    </citation>
    <scope>NUCLEOTIDE SEQUENCE</scope>
    <source>
        <strain evidence="5">211/11P</strain>
    </source>
</reference>
<feature type="region of interest" description="Disordered" evidence="3">
    <location>
        <begin position="2697"/>
        <end position="2726"/>
    </location>
</feature>
<dbReference type="InterPro" id="IPR006614">
    <property type="entry name" value="Peroxin/Ferlin"/>
</dbReference>
<dbReference type="InterPro" id="IPR026847">
    <property type="entry name" value="VPS13"/>
</dbReference>
<protein>
    <recommendedName>
        <fullName evidence="4">Peroxin/Ferlin domain-containing protein</fullName>
    </recommendedName>
</protein>
<feature type="region of interest" description="Disordered" evidence="3">
    <location>
        <begin position="990"/>
        <end position="1021"/>
    </location>
</feature>
<feature type="compositionally biased region" description="Polar residues" evidence="3">
    <location>
        <begin position="1169"/>
        <end position="1181"/>
    </location>
</feature>
<dbReference type="Proteomes" id="UP001055712">
    <property type="component" value="Unassembled WGS sequence"/>
</dbReference>
<feature type="compositionally biased region" description="Basic and acidic residues" evidence="3">
    <location>
        <begin position="3474"/>
        <end position="3493"/>
    </location>
</feature>
<dbReference type="Pfam" id="PF06398">
    <property type="entry name" value="Pex24p"/>
    <property type="match status" value="1"/>
</dbReference>
<dbReference type="Pfam" id="PF06101">
    <property type="entry name" value="Vps62"/>
    <property type="match status" value="2"/>
</dbReference>
<evidence type="ECO:0000256" key="3">
    <source>
        <dbReference type="SAM" id="MobiDB-lite"/>
    </source>
</evidence>
<name>A0A9D4YV47_CHLVU</name>
<dbReference type="OrthoDB" id="508386at2759"/>
<feature type="compositionally biased region" description="Polar residues" evidence="3">
    <location>
        <begin position="1975"/>
        <end position="1985"/>
    </location>
</feature>
<feature type="region of interest" description="Disordered" evidence="3">
    <location>
        <begin position="2058"/>
        <end position="2109"/>
    </location>
</feature>
<feature type="region of interest" description="Disordered" evidence="3">
    <location>
        <begin position="3800"/>
        <end position="3824"/>
    </location>
</feature>
<comment type="similarity">
    <text evidence="1">Belongs to the VPS13 family.</text>
</comment>
<gene>
    <name evidence="5" type="ORF">D9Q98_006509</name>
</gene>
<keyword evidence="2" id="KW-0813">Transport</keyword>
<feature type="region of interest" description="Disordered" evidence="3">
    <location>
        <begin position="1154"/>
        <end position="1181"/>
    </location>
</feature>
<evidence type="ECO:0000256" key="1">
    <source>
        <dbReference type="ARBA" id="ARBA00006545"/>
    </source>
</evidence>
<dbReference type="PANTHER" id="PTHR16166:SF93">
    <property type="entry name" value="INTERMEMBRANE LIPID TRANSFER PROTEIN VPS13"/>
    <property type="match status" value="1"/>
</dbReference>
<dbReference type="InterPro" id="IPR026854">
    <property type="entry name" value="VPS13_N"/>
</dbReference>
<feature type="region of interest" description="Disordered" evidence="3">
    <location>
        <begin position="3450"/>
        <end position="3499"/>
    </location>
</feature>
<evidence type="ECO:0000259" key="4">
    <source>
        <dbReference type="SMART" id="SM00694"/>
    </source>
</evidence>